<name>A0A6J5NYP9_9CAUD</name>
<reference evidence="1" key="1">
    <citation type="submission" date="2020-04" db="EMBL/GenBank/DDBJ databases">
        <authorList>
            <person name="Chiriac C."/>
            <person name="Salcher M."/>
            <person name="Ghai R."/>
            <person name="Kavagutti S V."/>
        </authorList>
    </citation>
    <scope>NUCLEOTIDE SEQUENCE</scope>
</reference>
<organism evidence="1">
    <name type="scientific">uncultured Caudovirales phage</name>
    <dbReference type="NCBI Taxonomy" id="2100421"/>
    <lineage>
        <taxon>Viruses</taxon>
        <taxon>Duplodnaviria</taxon>
        <taxon>Heunggongvirae</taxon>
        <taxon>Uroviricota</taxon>
        <taxon>Caudoviricetes</taxon>
        <taxon>Peduoviridae</taxon>
        <taxon>Maltschvirus</taxon>
        <taxon>Maltschvirus maltsch</taxon>
    </lineage>
</organism>
<evidence type="ECO:0000313" key="1">
    <source>
        <dbReference type="EMBL" id="CAB4162085.1"/>
    </source>
</evidence>
<accession>A0A6J5NYP9</accession>
<dbReference type="EMBL" id="LR796735">
    <property type="protein sequence ID" value="CAB4162085.1"/>
    <property type="molecule type" value="Genomic_DNA"/>
</dbReference>
<protein>
    <submittedName>
        <fullName evidence="1">Uncharacterized protein</fullName>
    </submittedName>
</protein>
<proteinExistence type="predicted"/>
<sequence>MIYLIVLLDKDDNFTDKFISFPLAQMPTIKKKLLSQNNYQIIAQRLGDESILCAKKKMISRIQQGLPVPSTMREVWIEYSEFSKGVAGKFTDQKVVGKLRSLCERCGKLVSRITYEYLHQGRETCLTMSPEYSAYLYRQTLITRQRKSGGEPVNYYVKVKDRADYIDEAHCPKCGTLLSGWHLSRGHCKVCKPPYKYQKKSKA</sequence>
<gene>
    <name evidence="1" type="ORF">UFOVP782_12</name>
</gene>